<feature type="non-terminal residue" evidence="1">
    <location>
        <position position="1"/>
    </location>
</feature>
<evidence type="ECO:0000313" key="2">
    <source>
        <dbReference type="Proteomes" id="UP001642360"/>
    </source>
</evidence>
<comment type="caution">
    <text evidence="1">The sequence shown here is derived from an EMBL/GenBank/DDBJ whole genome shotgun (WGS) entry which is preliminary data.</text>
</comment>
<proteinExistence type="predicted"/>
<keyword evidence="2" id="KW-1185">Reference proteome</keyword>
<organism evidence="1 2">
    <name type="scientific">Ilex paraguariensis</name>
    <name type="common">yerba mate</name>
    <dbReference type="NCBI Taxonomy" id="185542"/>
    <lineage>
        <taxon>Eukaryota</taxon>
        <taxon>Viridiplantae</taxon>
        <taxon>Streptophyta</taxon>
        <taxon>Embryophyta</taxon>
        <taxon>Tracheophyta</taxon>
        <taxon>Spermatophyta</taxon>
        <taxon>Magnoliopsida</taxon>
        <taxon>eudicotyledons</taxon>
        <taxon>Gunneridae</taxon>
        <taxon>Pentapetalae</taxon>
        <taxon>asterids</taxon>
        <taxon>campanulids</taxon>
        <taxon>Aquifoliales</taxon>
        <taxon>Aquifoliaceae</taxon>
        <taxon>Ilex</taxon>
    </lineage>
</organism>
<evidence type="ECO:0008006" key="3">
    <source>
        <dbReference type="Google" id="ProtNLM"/>
    </source>
</evidence>
<accession>A0ABC8TNB9</accession>
<dbReference type="Proteomes" id="UP001642360">
    <property type="component" value="Unassembled WGS sequence"/>
</dbReference>
<dbReference type="EMBL" id="CAUOFW020005243">
    <property type="protein sequence ID" value="CAK9169105.1"/>
    <property type="molecule type" value="Genomic_DNA"/>
</dbReference>
<gene>
    <name evidence="1" type="ORF">ILEXP_LOCUS38549</name>
</gene>
<dbReference type="AlphaFoldDB" id="A0ABC8TNB9"/>
<feature type="non-terminal residue" evidence="1">
    <location>
        <position position="135"/>
    </location>
</feature>
<evidence type="ECO:0000313" key="1">
    <source>
        <dbReference type="EMBL" id="CAK9169105.1"/>
    </source>
</evidence>
<name>A0ABC8TNB9_9AQUA</name>
<protein>
    <recommendedName>
        <fullName evidence="3">Mannosyltransferase</fullName>
    </recommendedName>
</protein>
<reference evidence="1 2" key="1">
    <citation type="submission" date="2024-02" db="EMBL/GenBank/DDBJ databases">
        <authorList>
            <person name="Vignale AGUSTIN F."/>
            <person name="Sosa J E."/>
            <person name="Modenutti C."/>
        </authorList>
    </citation>
    <scope>NUCLEOTIDE SEQUENCE [LARGE SCALE GENOMIC DNA]</scope>
</reference>
<sequence>AHYPYFTFLYDGTPPIALAISYGSSSSQPQGPARSARPKWAQRSTSILIMLGVLLPLPDLERYYKSSVPDSITTTIWFISTIKEFHAYITVTNDFITLDHEDPSRASGWFITSHLSHNTARIPLKLSLLSVLVEK</sequence>